<dbReference type="Proteomes" id="UP001166286">
    <property type="component" value="Unassembled WGS sequence"/>
</dbReference>
<comment type="caution">
    <text evidence="1">The sequence shown here is derived from an EMBL/GenBank/DDBJ whole genome shotgun (WGS) entry which is preliminary data.</text>
</comment>
<dbReference type="AlphaFoldDB" id="A0AA39R3Z9"/>
<organism evidence="1 2">
    <name type="scientific">Cladonia borealis</name>
    <dbReference type="NCBI Taxonomy" id="184061"/>
    <lineage>
        <taxon>Eukaryota</taxon>
        <taxon>Fungi</taxon>
        <taxon>Dikarya</taxon>
        <taxon>Ascomycota</taxon>
        <taxon>Pezizomycotina</taxon>
        <taxon>Lecanoromycetes</taxon>
        <taxon>OSLEUM clade</taxon>
        <taxon>Lecanoromycetidae</taxon>
        <taxon>Lecanorales</taxon>
        <taxon>Lecanorineae</taxon>
        <taxon>Cladoniaceae</taxon>
        <taxon>Cladonia</taxon>
    </lineage>
</organism>
<evidence type="ECO:0000313" key="1">
    <source>
        <dbReference type="EMBL" id="KAK0514443.1"/>
    </source>
</evidence>
<evidence type="ECO:0000313" key="2">
    <source>
        <dbReference type="Proteomes" id="UP001166286"/>
    </source>
</evidence>
<accession>A0AA39R3Z9</accession>
<proteinExistence type="predicted"/>
<sequence length="150" mass="17230">MRDEIRETLTGYADANRIPVLAYVPQLCNLLQQIFENITNLQALKVLYKSTNPLISAFAFSQFLGPVFLLASEVKKNSSQVDRWWTLLPLNIWWNEHDSLFFREVTVSHPTRNFWGAVTNQPEDQEGGSHREWLYADSDGVSGTLQFRPG</sequence>
<dbReference type="EMBL" id="JAFEKC020000005">
    <property type="protein sequence ID" value="KAK0514443.1"/>
    <property type="molecule type" value="Genomic_DNA"/>
</dbReference>
<gene>
    <name evidence="1" type="ORF">JMJ35_003060</name>
</gene>
<protein>
    <submittedName>
        <fullName evidence="1">Uncharacterized protein</fullName>
    </submittedName>
</protein>
<reference evidence="1" key="1">
    <citation type="submission" date="2023-03" db="EMBL/GenBank/DDBJ databases">
        <title>Complete genome of Cladonia borealis.</title>
        <authorList>
            <person name="Park H."/>
        </authorList>
    </citation>
    <scope>NUCLEOTIDE SEQUENCE</scope>
    <source>
        <strain evidence="1">ANT050790</strain>
    </source>
</reference>
<keyword evidence="2" id="KW-1185">Reference proteome</keyword>
<name>A0AA39R3Z9_9LECA</name>